<protein>
    <recommendedName>
        <fullName evidence="3">Cell division protein ZapA</fullName>
    </recommendedName>
    <alternativeName>
        <fullName evidence="11">Z ring-associated protein ZapA</fullName>
    </alternativeName>
</protein>
<dbReference type="PANTHER" id="PTHR34981">
    <property type="entry name" value="CELL DIVISION PROTEIN ZAPA"/>
    <property type="match status" value="1"/>
</dbReference>
<evidence type="ECO:0000313" key="15">
    <source>
        <dbReference type="Proteomes" id="UP000051254"/>
    </source>
</evidence>
<dbReference type="Pfam" id="PF05164">
    <property type="entry name" value="ZapA"/>
    <property type="match status" value="1"/>
</dbReference>
<dbReference type="Gene3D" id="1.20.5.50">
    <property type="match status" value="1"/>
</dbReference>
<dbReference type="OrthoDB" id="5772359at2"/>
<dbReference type="EMBL" id="LDJH01000022">
    <property type="protein sequence ID" value="KRG55724.1"/>
    <property type="molecule type" value="Genomic_DNA"/>
</dbReference>
<dbReference type="GO" id="GO:0000921">
    <property type="term" value="P:septin ring assembly"/>
    <property type="evidence" value="ECO:0007669"/>
    <property type="project" value="TreeGrafter"/>
</dbReference>
<accession>A0A7W3V2E3</accession>
<name>A0A0R0BE44_9GAMM</name>
<evidence type="ECO:0000256" key="9">
    <source>
        <dbReference type="ARBA" id="ARBA00024910"/>
    </source>
</evidence>
<reference evidence="14 16" key="2">
    <citation type="submission" date="2020-08" db="EMBL/GenBank/DDBJ databases">
        <title>Stenotrophomonas sp. W1S232.</title>
        <authorList>
            <person name="Deng Y."/>
        </authorList>
    </citation>
    <scope>NUCLEOTIDE SEQUENCE [LARGE SCALE GENOMIC DNA]</scope>
    <source>
        <strain evidence="14 16">W1S232</strain>
    </source>
</reference>
<dbReference type="SUPFAM" id="SSF102829">
    <property type="entry name" value="Cell division protein ZapA-like"/>
    <property type="match status" value="1"/>
</dbReference>
<dbReference type="GO" id="GO:0030428">
    <property type="term" value="C:cell septum"/>
    <property type="evidence" value="ECO:0007669"/>
    <property type="project" value="TreeGrafter"/>
</dbReference>
<evidence type="ECO:0000256" key="10">
    <source>
        <dbReference type="ARBA" id="ARBA00026068"/>
    </source>
</evidence>
<dbReference type="Gene3D" id="3.30.160.880">
    <property type="entry name" value="Cell division protein ZapA protomer, N-terminal domain"/>
    <property type="match status" value="1"/>
</dbReference>
<dbReference type="InterPro" id="IPR042233">
    <property type="entry name" value="Cell_div_ZapA_N"/>
</dbReference>
<dbReference type="STRING" id="266128.ABB25_11420"/>
<evidence type="ECO:0000256" key="4">
    <source>
        <dbReference type="ARBA" id="ARBA00022490"/>
    </source>
</evidence>
<evidence type="ECO:0000256" key="6">
    <source>
        <dbReference type="ARBA" id="ARBA00023054"/>
    </source>
</evidence>
<evidence type="ECO:0000256" key="3">
    <source>
        <dbReference type="ARBA" id="ARBA00015195"/>
    </source>
</evidence>
<keyword evidence="5 13" id="KW-0132">Cell division</keyword>
<dbReference type="GO" id="GO:0032153">
    <property type="term" value="C:cell division site"/>
    <property type="evidence" value="ECO:0007669"/>
    <property type="project" value="TreeGrafter"/>
</dbReference>
<evidence type="ECO:0000313" key="14">
    <source>
        <dbReference type="EMBL" id="MBB1117832.1"/>
    </source>
</evidence>
<dbReference type="EMBL" id="JACIUV010000005">
    <property type="protein sequence ID" value="MBB1117832.1"/>
    <property type="molecule type" value="Genomic_DNA"/>
</dbReference>
<comment type="subunit">
    <text evidence="10">Homodimer. Interacts with FtsZ.</text>
</comment>
<evidence type="ECO:0000256" key="12">
    <source>
        <dbReference type="SAM" id="Coils"/>
    </source>
</evidence>
<evidence type="ECO:0000313" key="13">
    <source>
        <dbReference type="EMBL" id="KRG55724.1"/>
    </source>
</evidence>
<evidence type="ECO:0000256" key="7">
    <source>
        <dbReference type="ARBA" id="ARBA00023210"/>
    </source>
</evidence>
<gene>
    <name evidence="13" type="ORF">ABB25_11420</name>
    <name evidence="14" type="ORF">H4O09_12295</name>
</gene>
<evidence type="ECO:0000313" key="16">
    <source>
        <dbReference type="Proteomes" id="UP000550609"/>
    </source>
</evidence>
<comment type="subcellular location">
    <subcellularLocation>
        <location evidence="1">Cytoplasm</location>
    </subcellularLocation>
</comment>
<dbReference type="AlphaFoldDB" id="A0A0R0BE44"/>
<dbReference type="PATRIC" id="fig|266128.3.peg.1348"/>
<sequence>MSASSTPVTIRILDRDYTVGVDPAERDGLEAAARTLDARMREIRGGNRTASVDRVAVLTALNLAHELLLLRKQVSQQESDLQRTLAELNRRLDHALDQAP</sequence>
<evidence type="ECO:0000256" key="11">
    <source>
        <dbReference type="ARBA" id="ARBA00033158"/>
    </source>
</evidence>
<reference evidence="13 15" key="1">
    <citation type="submission" date="2015-05" db="EMBL/GenBank/DDBJ databases">
        <title>Genome sequencing and analysis of members of genus Stenotrophomonas.</title>
        <authorList>
            <person name="Patil P.P."/>
            <person name="Midha S."/>
            <person name="Patil P.B."/>
        </authorList>
    </citation>
    <scope>NUCLEOTIDE SEQUENCE [LARGE SCALE GENOMIC DNA]</scope>
    <source>
        <strain evidence="13 15">DSM 17805</strain>
    </source>
</reference>
<dbReference type="RefSeq" id="WP_057666893.1">
    <property type="nucleotide sequence ID" value="NZ_JACIUV010000005.1"/>
</dbReference>
<dbReference type="Proteomes" id="UP000051254">
    <property type="component" value="Unassembled WGS sequence"/>
</dbReference>
<comment type="function">
    <text evidence="9">Activator of cell division through the inhibition of FtsZ GTPase activity, therefore promoting FtsZ assembly into bundles of protofilaments necessary for the formation of the division Z ring. It is recruited early at mid-cell but it is not essential for cell division.</text>
</comment>
<dbReference type="InterPro" id="IPR007838">
    <property type="entry name" value="Cell_div_ZapA-like"/>
</dbReference>
<dbReference type="GO" id="GO:0000917">
    <property type="term" value="P:division septum assembly"/>
    <property type="evidence" value="ECO:0007669"/>
    <property type="project" value="UniProtKB-KW"/>
</dbReference>
<evidence type="ECO:0000256" key="2">
    <source>
        <dbReference type="ARBA" id="ARBA00010074"/>
    </source>
</evidence>
<comment type="caution">
    <text evidence="13">The sequence shown here is derived from an EMBL/GenBank/DDBJ whole genome shotgun (WGS) entry which is preliminary data.</text>
</comment>
<evidence type="ECO:0000256" key="5">
    <source>
        <dbReference type="ARBA" id="ARBA00022618"/>
    </source>
</evidence>
<keyword evidence="4" id="KW-0963">Cytoplasm</keyword>
<dbReference type="GO" id="GO:0043093">
    <property type="term" value="P:FtsZ-dependent cytokinesis"/>
    <property type="evidence" value="ECO:0007669"/>
    <property type="project" value="TreeGrafter"/>
</dbReference>
<feature type="coiled-coil region" evidence="12">
    <location>
        <begin position="71"/>
        <end position="98"/>
    </location>
</feature>
<evidence type="ECO:0000256" key="8">
    <source>
        <dbReference type="ARBA" id="ARBA00023306"/>
    </source>
</evidence>
<keyword evidence="8" id="KW-0131">Cell cycle</keyword>
<dbReference type="PANTHER" id="PTHR34981:SF1">
    <property type="entry name" value="CELL DIVISION PROTEIN ZAPA"/>
    <property type="match status" value="1"/>
</dbReference>
<evidence type="ECO:0000256" key="1">
    <source>
        <dbReference type="ARBA" id="ARBA00004496"/>
    </source>
</evidence>
<organism evidence="13 15">
    <name type="scientific">Stenotrophomonas koreensis</name>
    <dbReference type="NCBI Taxonomy" id="266128"/>
    <lineage>
        <taxon>Bacteria</taxon>
        <taxon>Pseudomonadati</taxon>
        <taxon>Pseudomonadota</taxon>
        <taxon>Gammaproteobacteria</taxon>
        <taxon>Lysobacterales</taxon>
        <taxon>Lysobacteraceae</taxon>
        <taxon>Stenotrophomonas</taxon>
    </lineage>
</organism>
<dbReference type="InterPro" id="IPR036192">
    <property type="entry name" value="Cell_div_ZapA-like_sf"/>
</dbReference>
<dbReference type="Proteomes" id="UP000550609">
    <property type="component" value="Unassembled WGS sequence"/>
</dbReference>
<keyword evidence="7" id="KW-0717">Septation</keyword>
<dbReference type="GO" id="GO:0005829">
    <property type="term" value="C:cytosol"/>
    <property type="evidence" value="ECO:0007669"/>
    <property type="project" value="TreeGrafter"/>
</dbReference>
<proteinExistence type="inferred from homology"/>
<keyword evidence="15" id="KW-1185">Reference proteome</keyword>
<keyword evidence="6 12" id="KW-0175">Coiled coil</keyword>
<accession>A0A0R0BE44</accession>
<comment type="similarity">
    <text evidence="2">Belongs to the ZapA family. Type 1 subfamily.</text>
</comment>